<dbReference type="AlphaFoldDB" id="A0ABD5SE98"/>
<comment type="caution">
    <text evidence="1">The sequence shown here is derived from an EMBL/GenBank/DDBJ whole genome shotgun (WGS) entry which is preliminary data.</text>
</comment>
<accession>A0ABD5SE98</accession>
<name>A0ABD5SE98_9EURY</name>
<feature type="non-terminal residue" evidence="1">
    <location>
        <position position="67"/>
    </location>
</feature>
<protein>
    <submittedName>
        <fullName evidence="1">Uncharacterized protein</fullName>
    </submittedName>
</protein>
<dbReference type="RefSeq" id="WP_379784210.1">
    <property type="nucleotide sequence ID" value="NZ_JBHSWW010000634.1"/>
</dbReference>
<organism evidence="1 2">
    <name type="scientific">Halorubrum tibetense</name>
    <dbReference type="NCBI Taxonomy" id="175631"/>
    <lineage>
        <taxon>Archaea</taxon>
        <taxon>Methanobacteriati</taxon>
        <taxon>Methanobacteriota</taxon>
        <taxon>Stenosarchaea group</taxon>
        <taxon>Halobacteria</taxon>
        <taxon>Halobacteriales</taxon>
        <taxon>Haloferacaceae</taxon>
        <taxon>Halorubrum</taxon>
    </lineage>
</organism>
<reference evidence="1 2" key="1">
    <citation type="journal article" date="2019" name="Int. J. Syst. Evol. Microbiol.">
        <title>The Global Catalogue of Microorganisms (GCM) 10K type strain sequencing project: providing services to taxonomists for standard genome sequencing and annotation.</title>
        <authorList>
            <consortium name="The Broad Institute Genomics Platform"/>
            <consortium name="The Broad Institute Genome Sequencing Center for Infectious Disease"/>
            <person name="Wu L."/>
            <person name="Ma J."/>
        </authorList>
    </citation>
    <scope>NUCLEOTIDE SEQUENCE [LARGE SCALE GENOMIC DNA]</scope>
    <source>
        <strain evidence="1 2">CGMCC 1.3239</strain>
    </source>
</reference>
<sequence length="67" mass="7145">MEDVSFIDLAVKEMEISAGALLNNVIISGAKTKFLTIKRLYKDTALHEMEASAVTGIVDVSGFTGAL</sequence>
<keyword evidence="2" id="KW-1185">Reference proteome</keyword>
<evidence type="ECO:0000313" key="2">
    <source>
        <dbReference type="Proteomes" id="UP001596442"/>
    </source>
</evidence>
<dbReference type="Proteomes" id="UP001596442">
    <property type="component" value="Unassembled WGS sequence"/>
</dbReference>
<gene>
    <name evidence="1" type="ORF">ACFQEU_17450</name>
</gene>
<evidence type="ECO:0000313" key="1">
    <source>
        <dbReference type="EMBL" id="MFC6755236.1"/>
    </source>
</evidence>
<proteinExistence type="predicted"/>
<dbReference type="EMBL" id="JBHSWW010000634">
    <property type="protein sequence ID" value="MFC6755236.1"/>
    <property type="molecule type" value="Genomic_DNA"/>
</dbReference>